<protein>
    <submittedName>
        <fullName evidence="1">Uncharacterized protein</fullName>
    </submittedName>
</protein>
<dbReference type="Proteomes" id="UP001156870">
    <property type="component" value="Unassembled WGS sequence"/>
</dbReference>
<sequence length="124" mass="14027">MLKYSVVVLIFFTLLFLYGVSFIESRSDKIATKFCIYGMTKSLLKKKYLFEGHYPDSDDWAVLIVEYLPEIKCGTPIALAGSTLIFHGDSKIEYDYETAHSARLSLLVGRKTLESNQMGNLKGN</sequence>
<dbReference type="AlphaFoldDB" id="A0AA37T900"/>
<reference evidence="1 2" key="1">
    <citation type="journal article" date="2014" name="Int. J. Syst. Evol. Microbiol.">
        <title>Complete genome sequence of Corynebacterium casei LMG S-19264T (=DSM 44701T), isolated from a smear-ripened cheese.</title>
        <authorList>
            <consortium name="US DOE Joint Genome Institute (JGI-PGF)"/>
            <person name="Walter F."/>
            <person name="Albersmeier A."/>
            <person name="Kalinowski J."/>
            <person name="Ruckert C."/>
        </authorList>
    </citation>
    <scope>NUCLEOTIDE SEQUENCE [LARGE SCALE GENOMIC DNA]</scope>
    <source>
        <strain evidence="1 2">NBRC 110095</strain>
    </source>
</reference>
<dbReference type="RefSeq" id="WP_232595806.1">
    <property type="nucleotide sequence ID" value="NZ_BSPD01000032.1"/>
</dbReference>
<accession>A0AA37T900</accession>
<evidence type="ECO:0000313" key="1">
    <source>
        <dbReference type="EMBL" id="GLS25645.1"/>
    </source>
</evidence>
<organism evidence="1 2">
    <name type="scientific">Marinibactrum halimedae</name>
    <dbReference type="NCBI Taxonomy" id="1444977"/>
    <lineage>
        <taxon>Bacteria</taxon>
        <taxon>Pseudomonadati</taxon>
        <taxon>Pseudomonadota</taxon>
        <taxon>Gammaproteobacteria</taxon>
        <taxon>Cellvibrionales</taxon>
        <taxon>Cellvibrionaceae</taxon>
        <taxon>Marinibactrum</taxon>
    </lineage>
</organism>
<evidence type="ECO:0000313" key="2">
    <source>
        <dbReference type="Proteomes" id="UP001156870"/>
    </source>
</evidence>
<keyword evidence="2" id="KW-1185">Reference proteome</keyword>
<gene>
    <name evidence="1" type="ORF">GCM10007877_13590</name>
</gene>
<name>A0AA37T900_9GAMM</name>
<comment type="caution">
    <text evidence="1">The sequence shown here is derived from an EMBL/GenBank/DDBJ whole genome shotgun (WGS) entry which is preliminary data.</text>
</comment>
<dbReference type="EMBL" id="BSPD01000032">
    <property type="protein sequence ID" value="GLS25645.1"/>
    <property type="molecule type" value="Genomic_DNA"/>
</dbReference>
<proteinExistence type="predicted"/>